<evidence type="ECO:0000313" key="2">
    <source>
        <dbReference type="EMBL" id="TVU03333.1"/>
    </source>
</evidence>
<proteinExistence type="predicted"/>
<sequence>MEVSFRPKQFNRGSQQTWRGGNTTQATNQKELNAVSRPSPPPPVAVPCRRPHSHRRDEQQVRPLLSLREGRRFRLAPRSRLSSDWIGVQIHRDPDRLNPQSHAQGLVRPRFLLGLIAQ</sequence>
<comment type="caution">
    <text evidence="2">The sequence shown here is derived from an EMBL/GenBank/DDBJ whole genome shotgun (WGS) entry which is preliminary data.</text>
</comment>
<reference evidence="2 3" key="1">
    <citation type="journal article" date="2019" name="Sci. Rep.">
        <title>A high-quality genome of Eragrostis curvula grass provides insights into Poaceae evolution and supports new strategies to enhance forage quality.</title>
        <authorList>
            <person name="Carballo J."/>
            <person name="Santos B.A.C.M."/>
            <person name="Zappacosta D."/>
            <person name="Garbus I."/>
            <person name="Selva J.P."/>
            <person name="Gallo C.A."/>
            <person name="Diaz A."/>
            <person name="Albertini E."/>
            <person name="Caccamo M."/>
            <person name="Echenique V."/>
        </authorList>
    </citation>
    <scope>NUCLEOTIDE SEQUENCE [LARGE SCALE GENOMIC DNA]</scope>
    <source>
        <strain evidence="3">cv. Victoria</strain>
        <tissue evidence="2">Leaf</tissue>
    </source>
</reference>
<evidence type="ECO:0000313" key="3">
    <source>
        <dbReference type="Proteomes" id="UP000324897"/>
    </source>
</evidence>
<evidence type="ECO:0000256" key="1">
    <source>
        <dbReference type="SAM" id="MobiDB-lite"/>
    </source>
</evidence>
<keyword evidence="3" id="KW-1185">Reference proteome</keyword>
<gene>
    <name evidence="2" type="ORF">EJB05_51125</name>
</gene>
<feature type="compositionally biased region" description="Polar residues" evidence="1">
    <location>
        <begin position="11"/>
        <end position="31"/>
    </location>
</feature>
<dbReference type="AlphaFoldDB" id="A0A5J9SWC8"/>
<dbReference type="EMBL" id="RWGY01000192">
    <property type="protein sequence ID" value="TVU03333.1"/>
    <property type="molecule type" value="Genomic_DNA"/>
</dbReference>
<feature type="region of interest" description="Disordered" evidence="1">
    <location>
        <begin position="1"/>
        <end position="59"/>
    </location>
</feature>
<accession>A0A5J9SWC8</accession>
<protein>
    <submittedName>
        <fullName evidence="2">Uncharacterized protein</fullName>
    </submittedName>
</protein>
<dbReference type="Proteomes" id="UP000324897">
    <property type="component" value="Unassembled WGS sequence"/>
</dbReference>
<feature type="non-terminal residue" evidence="2">
    <location>
        <position position="1"/>
    </location>
</feature>
<name>A0A5J9SWC8_9POAL</name>
<organism evidence="2 3">
    <name type="scientific">Eragrostis curvula</name>
    <name type="common">weeping love grass</name>
    <dbReference type="NCBI Taxonomy" id="38414"/>
    <lineage>
        <taxon>Eukaryota</taxon>
        <taxon>Viridiplantae</taxon>
        <taxon>Streptophyta</taxon>
        <taxon>Embryophyta</taxon>
        <taxon>Tracheophyta</taxon>
        <taxon>Spermatophyta</taxon>
        <taxon>Magnoliopsida</taxon>
        <taxon>Liliopsida</taxon>
        <taxon>Poales</taxon>
        <taxon>Poaceae</taxon>
        <taxon>PACMAD clade</taxon>
        <taxon>Chloridoideae</taxon>
        <taxon>Eragrostideae</taxon>
        <taxon>Eragrostidinae</taxon>
        <taxon>Eragrostis</taxon>
    </lineage>
</organism>
<dbReference type="Gramene" id="TVU03333">
    <property type="protein sequence ID" value="TVU03333"/>
    <property type="gene ID" value="EJB05_51125"/>
</dbReference>